<organism evidence="2 3">
    <name type="scientific">Methylomirabilis oxygeniifera</name>
    <dbReference type="NCBI Taxonomy" id="671143"/>
    <lineage>
        <taxon>Bacteria</taxon>
        <taxon>Candidatus Methylomirabilota</taxon>
        <taxon>Candidatus Methylomirabilia</taxon>
        <taxon>Candidatus Methylomirabilales</taxon>
        <taxon>Candidatus Methylomirabilaceae</taxon>
        <taxon>Candidatus Methylomirabilis</taxon>
    </lineage>
</organism>
<dbReference type="HOGENOM" id="CLU_2647780_0_0_0"/>
<protein>
    <submittedName>
        <fullName evidence="2">Uncharacterized protein</fullName>
    </submittedName>
</protein>
<gene>
    <name evidence="2" type="ORF">DAMO_1691</name>
</gene>
<feature type="signal peptide" evidence="1">
    <location>
        <begin position="1"/>
        <end position="19"/>
    </location>
</feature>
<dbReference type="STRING" id="671143.DAMO_1691"/>
<keyword evidence="1" id="KW-0732">Signal</keyword>
<dbReference type="Proteomes" id="UP000006898">
    <property type="component" value="Chromosome"/>
</dbReference>
<reference evidence="2 3" key="1">
    <citation type="journal article" date="2010" name="Nature">
        <title>Nitrite-driven anaerobic methane oxidation by oxygenic bacteria.</title>
        <authorList>
            <person name="Ettwig K.F."/>
            <person name="Butler M.K."/>
            <person name="Le Paslier D."/>
            <person name="Pelletier E."/>
            <person name="Mangenot S."/>
            <person name="Kuypers M.M.M."/>
            <person name="Schreiber F."/>
            <person name="Dutilh B.E."/>
            <person name="Zedelius J."/>
            <person name="de Beer D."/>
            <person name="Gloerich J."/>
            <person name="Wessels H.J.C.T."/>
            <person name="van Allen T."/>
            <person name="Luesken F."/>
            <person name="Wu M."/>
            <person name="van de Pas-Schoonen K.T."/>
            <person name="Op den Camp H.J.M."/>
            <person name="Janssen-Megens E.M."/>
            <person name="Francoijs K-J."/>
            <person name="Stunnenberg H."/>
            <person name="Weissenbach J."/>
            <person name="Jetten M.S.M."/>
            <person name="Strous M."/>
        </authorList>
    </citation>
    <scope>NUCLEOTIDE SEQUENCE [LARGE SCALE GENOMIC DNA]</scope>
</reference>
<accession>D5MG68</accession>
<name>D5MG68_METO1</name>
<dbReference type="AlphaFoldDB" id="D5MG68"/>
<dbReference type="EMBL" id="FP565575">
    <property type="protein sequence ID" value="CBE68749.1"/>
    <property type="molecule type" value="Genomic_DNA"/>
</dbReference>
<evidence type="ECO:0000313" key="3">
    <source>
        <dbReference type="Proteomes" id="UP000006898"/>
    </source>
</evidence>
<proteinExistence type="predicted"/>
<sequence>MFFPLVFAVAMGLLLNAGAIEGAQAIAAHESPHTMKLYDRRAMRGMRLAMVMGGELLDIAFTFRWQCQSLEGEGTF</sequence>
<evidence type="ECO:0000313" key="2">
    <source>
        <dbReference type="EMBL" id="CBE68749.1"/>
    </source>
</evidence>
<dbReference type="KEGG" id="mox:DAMO_1691"/>
<feature type="chain" id="PRO_5003074289" evidence="1">
    <location>
        <begin position="20"/>
        <end position="76"/>
    </location>
</feature>
<evidence type="ECO:0000256" key="1">
    <source>
        <dbReference type="SAM" id="SignalP"/>
    </source>
</evidence>